<reference evidence="2" key="1">
    <citation type="submission" date="2014-09" db="EMBL/GenBank/DDBJ databases">
        <title>Draft genome sequence of an oleaginous Mucoromycotina fungus Mucor ambiguus NBRC6742.</title>
        <authorList>
            <person name="Takeda I."/>
            <person name="Yamane N."/>
            <person name="Morita T."/>
            <person name="Tamano K."/>
            <person name="Machida M."/>
            <person name="Baker S."/>
            <person name="Koike H."/>
        </authorList>
    </citation>
    <scope>NUCLEOTIDE SEQUENCE</scope>
    <source>
        <strain evidence="2">NBRC 6742</strain>
    </source>
</reference>
<feature type="compositionally biased region" description="Basic and acidic residues" evidence="1">
    <location>
        <begin position="1"/>
        <end position="10"/>
    </location>
</feature>
<keyword evidence="3" id="KW-1185">Reference proteome</keyword>
<gene>
    <name evidence="2" type="ORF">MAM1_0275c09095</name>
</gene>
<protein>
    <submittedName>
        <fullName evidence="2">Uncharacterized protein</fullName>
    </submittedName>
</protein>
<feature type="compositionally biased region" description="Polar residues" evidence="1">
    <location>
        <begin position="31"/>
        <end position="48"/>
    </location>
</feature>
<dbReference type="EMBL" id="DF836564">
    <property type="protein sequence ID" value="GAN09565.1"/>
    <property type="molecule type" value="Genomic_DNA"/>
</dbReference>
<evidence type="ECO:0000256" key="1">
    <source>
        <dbReference type="SAM" id="MobiDB-lite"/>
    </source>
</evidence>
<proteinExistence type="predicted"/>
<feature type="compositionally biased region" description="Basic and acidic residues" evidence="1">
    <location>
        <begin position="66"/>
        <end position="81"/>
    </location>
</feature>
<feature type="compositionally biased region" description="Basic and acidic residues" evidence="1">
    <location>
        <begin position="105"/>
        <end position="121"/>
    </location>
</feature>
<accession>A0A0C9LX31</accession>
<organism evidence="2">
    <name type="scientific">Mucor ambiguus</name>
    <dbReference type="NCBI Taxonomy" id="91626"/>
    <lineage>
        <taxon>Eukaryota</taxon>
        <taxon>Fungi</taxon>
        <taxon>Fungi incertae sedis</taxon>
        <taxon>Mucoromycota</taxon>
        <taxon>Mucoromycotina</taxon>
        <taxon>Mucoromycetes</taxon>
        <taxon>Mucorales</taxon>
        <taxon>Mucorineae</taxon>
        <taxon>Mucoraceae</taxon>
        <taxon>Mucor</taxon>
    </lineage>
</organism>
<dbReference type="AlphaFoldDB" id="A0A0C9LX31"/>
<evidence type="ECO:0000313" key="2">
    <source>
        <dbReference type="EMBL" id="GAN09565.1"/>
    </source>
</evidence>
<dbReference type="Proteomes" id="UP000053815">
    <property type="component" value="Unassembled WGS sequence"/>
</dbReference>
<name>A0A0C9LX31_9FUNG</name>
<dbReference type="OrthoDB" id="2289512at2759"/>
<sequence>MYRRNLETSKRSNGNENAAEDITALKGNKQFGPSTANKSLIRSNSKESSALKLKPHNQKSDQFSKNTKEKQKLHIFQDKTTKSTSTIPVKRSELAIGQVQHSQSKKQDTRVERTLRHKEQEQEWTPQGLDLDFSAFDDTVQESSYHVKHQSLENDHDVDVESFPVIERQFNAKATIQSKEETAQPEIEQDTSTVEYCPPKEKEIPYEPDQSCILDTSRFTSYADMDAYEYIRLNNHHQEFVLYQDPDVLKQDMVHPINDDALEFDYDSESADQDSELSNDLDFSNIPFSDYTFDVDQFIQSN</sequence>
<feature type="region of interest" description="Disordered" evidence="1">
    <location>
        <begin position="1"/>
        <end position="123"/>
    </location>
</feature>
<evidence type="ECO:0000313" key="3">
    <source>
        <dbReference type="Proteomes" id="UP000053815"/>
    </source>
</evidence>